<sequence>MASSKNGRRAKFSSSAKVLRPGEKRPKKSEAKAKAKGEGNNGVSVFDLDAGEPASRKKQSSKQRWMAVLVVVFGVVMAISMMLPSLSAIFANSGSTASQEQSQTSDDGGSDDGSSKQYDTSTMDGLDAAFTDVAKPLEDKLASDPQNLAALLNLGNTYMNWGYNASQLAVKNGVPTETDARHVLDIFAKAIGYYDQYLALNDSASVKVNRALCELYSAQSDQAIADLTQTTIDNPDYGPAWANLGLAYEATGDQGKAKEAYEKAKEVDANDEYGAKSFAGKRLVAMQQKQNQETEQTLGIGQTSQGLSDALNGAGSL</sequence>
<feature type="compositionally biased region" description="Basic and acidic residues" evidence="4">
    <location>
        <begin position="20"/>
        <end position="37"/>
    </location>
</feature>
<feature type="region of interest" description="Disordered" evidence="4">
    <location>
        <begin position="97"/>
        <end position="121"/>
    </location>
</feature>
<evidence type="ECO:0000313" key="7">
    <source>
        <dbReference type="Proteomes" id="UP000199135"/>
    </source>
</evidence>
<feature type="compositionally biased region" description="Basic residues" evidence="4">
    <location>
        <begin position="1"/>
        <end position="11"/>
    </location>
</feature>
<dbReference type="Proteomes" id="UP000199135">
    <property type="component" value="Unassembled WGS sequence"/>
</dbReference>
<evidence type="ECO:0000256" key="1">
    <source>
        <dbReference type="ARBA" id="ARBA00022737"/>
    </source>
</evidence>
<dbReference type="Pfam" id="PF13181">
    <property type="entry name" value="TPR_8"/>
    <property type="match status" value="1"/>
</dbReference>
<dbReference type="RefSeq" id="WP_159443946.1">
    <property type="nucleotide sequence ID" value="NZ_FNWT01000001.1"/>
</dbReference>
<dbReference type="InterPro" id="IPR047150">
    <property type="entry name" value="SGT"/>
</dbReference>
<evidence type="ECO:0000256" key="5">
    <source>
        <dbReference type="SAM" id="Phobius"/>
    </source>
</evidence>
<keyword evidence="1" id="KW-0677">Repeat</keyword>
<dbReference type="InterPro" id="IPR019734">
    <property type="entry name" value="TPR_rpt"/>
</dbReference>
<dbReference type="SMART" id="SM00028">
    <property type="entry name" value="TPR"/>
    <property type="match status" value="2"/>
</dbReference>
<name>A0A1H6HQM1_9ACTN</name>
<protein>
    <submittedName>
        <fullName evidence="6">Tetratricopeptide repeat-containing protein</fullName>
    </submittedName>
</protein>
<accession>A0A1H6HQM1</accession>
<evidence type="ECO:0000256" key="2">
    <source>
        <dbReference type="ARBA" id="ARBA00022803"/>
    </source>
</evidence>
<feature type="region of interest" description="Disordered" evidence="4">
    <location>
        <begin position="289"/>
        <end position="317"/>
    </location>
</feature>
<feature type="region of interest" description="Disordered" evidence="4">
    <location>
        <begin position="1"/>
        <end position="59"/>
    </location>
</feature>
<keyword evidence="5" id="KW-0812">Transmembrane</keyword>
<evidence type="ECO:0000313" key="6">
    <source>
        <dbReference type="EMBL" id="SEH36410.1"/>
    </source>
</evidence>
<comment type="caution">
    <text evidence="6">The sequence shown here is derived from an EMBL/GenBank/DDBJ whole genome shotgun (WGS) entry which is preliminary data.</text>
</comment>
<dbReference type="PANTHER" id="PTHR45831">
    <property type="entry name" value="LD24721P"/>
    <property type="match status" value="1"/>
</dbReference>
<keyword evidence="2 3" id="KW-0802">TPR repeat</keyword>
<keyword evidence="7" id="KW-1185">Reference proteome</keyword>
<feature type="transmembrane region" description="Helical" evidence="5">
    <location>
        <begin position="65"/>
        <end position="91"/>
    </location>
</feature>
<proteinExistence type="predicted"/>
<keyword evidence="5" id="KW-1133">Transmembrane helix</keyword>
<dbReference type="InterPro" id="IPR011990">
    <property type="entry name" value="TPR-like_helical_dom_sf"/>
</dbReference>
<feature type="compositionally biased region" description="Polar residues" evidence="4">
    <location>
        <begin position="289"/>
        <end position="307"/>
    </location>
</feature>
<dbReference type="EMBL" id="FNWT01000001">
    <property type="protein sequence ID" value="SEH36410.1"/>
    <property type="molecule type" value="Genomic_DNA"/>
</dbReference>
<feature type="repeat" description="TPR" evidence="3">
    <location>
        <begin position="238"/>
        <end position="271"/>
    </location>
</feature>
<reference evidence="6 7" key="1">
    <citation type="submission" date="2016-10" db="EMBL/GenBank/DDBJ databases">
        <authorList>
            <person name="Varghese N."/>
            <person name="Submissions S."/>
        </authorList>
    </citation>
    <scope>NUCLEOTIDE SEQUENCE [LARGE SCALE GENOMIC DNA]</scope>
    <source>
        <strain evidence="6 7">WCP15</strain>
    </source>
</reference>
<dbReference type="Gene3D" id="1.25.40.10">
    <property type="entry name" value="Tetratricopeptide repeat domain"/>
    <property type="match status" value="1"/>
</dbReference>
<evidence type="ECO:0000256" key="3">
    <source>
        <dbReference type="PROSITE-ProRule" id="PRU00339"/>
    </source>
</evidence>
<dbReference type="PROSITE" id="PS50005">
    <property type="entry name" value="TPR"/>
    <property type="match status" value="1"/>
</dbReference>
<dbReference type="PANTHER" id="PTHR45831:SF2">
    <property type="entry name" value="LD24721P"/>
    <property type="match status" value="1"/>
</dbReference>
<organism evidence="6 7">
    <name type="scientific">Parafannyhessea umbonata</name>
    <dbReference type="NCBI Taxonomy" id="604330"/>
    <lineage>
        <taxon>Bacteria</taxon>
        <taxon>Bacillati</taxon>
        <taxon>Actinomycetota</taxon>
        <taxon>Coriobacteriia</taxon>
        <taxon>Coriobacteriales</taxon>
        <taxon>Atopobiaceae</taxon>
        <taxon>Parafannyhessea</taxon>
    </lineage>
</organism>
<evidence type="ECO:0000256" key="4">
    <source>
        <dbReference type="SAM" id="MobiDB-lite"/>
    </source>
</evidence>
<dbReference type="SUPFAM" id="SSF48452">
    <property type="entry name" value="TPR-like"/>
    <property type="match status" value="1"/>
</dbReference>
<gene>
    <name evidence="6" type="ORF">SAMN05216447_10157</name>
</gene>
<keyword evidence="5" id="KW-0472">Membrane</keyword>